<evidence type="ECO:0000313" key="16">
    <source>
        <dbReference type="Proteomes" id="UP000835052"/>
    </source>
</evidence>
<dbReference type="InterPro" id="IPR036400">
    <property type="entry name" value="Cyt_B5-like_heme/steroid_sf"/>
</dbReference>
<proteinExistence type="predicted"/>
<dbReference type="InterPro" id="IPR005066">
    <property type="entry name" value="MoCF_OxRdtse_dimer"/>
</dbReference>
<organism evidence="15 16">
    <name type="scientific">Caenorhabditis auriculariae</name>
    <dbReference type="NCBI Taxonomy" id="2777116"/>
    <lineage>
        <taxon>Eukaryota</taxon>
        <taxon>Metazoa</taxon>
        <taxon>Ecdysozoa</taxon>
        <taxon>Nematoda</taxon>
        <taxon>Chromadorea</taxon>
        <taxon>Rhabditida</taxon>
        <taxon>Rhabditina</taxon>
        <taxon>Rhabditomorpha</taxon>
        <taxon>Rhabditoidea</taxon>
        <taxon>Rhabditidae</taxon>
        <taxon>Peloderinae</taxon>
        <taxon>Caenorhabditis</taxon>
    </lineage>
</organism>
<keyword evidence="8" id="KW-0500">Molybdenum</keyword>
<dbReference type="PRINTS" id="PR00407">
    <property type="entry name" value="EUMOPTERIN"/>
</dbReference>
<dbReference type="EC" id="1.8.3.1" evidence="7"/>
<keyword evidence="9" id="KW-0349">Heme</keyword>
<dbReference type="GO" id="GO:0043546">
    <property type="term" value="F:molybdopterin cofactor binding"/>
    <property type="evidence" value="ECO:0007669"/>
    <property type="project" value="InterPro"/>
</dbReference>
<keyword evidence="12" id="KW-0408">Iron</keyword>
<dbReference type="Pfam" id="PF03404">
    <property type="entry name" value="Mo-co_dimer"/>
    <property type="match status" value="1"/>
</dbReference>
<dbReference type="Gene3D" id="2.60.40.650">
    <property type="match status" value="1"/>
</dbReference>
<dbReference type="InterPro" id="IPR036374">
    <property type="entry name" value="OxRdtase_Mopterin-bd_sf"/>
</dbReference>
<dbReference type="Gene3D" id="3.10.120.10">
    <property type="entry name" value="Cytochrome b5-like heme/steroid binding domain"/>
    <property type="match status" value="1"/>
</dbReference>
<dbReference type="PANTHER" id="PTHR19372:SF7">
    <property type="entry name" value="SULFITE OXIDASE, MITOCHONDRIAL"/>
    <property type="match status" value="1"/>
</dbReference>
<dbReference type="Pfam" id="PF21141">
    <property type="entry name" value="T6PP_C"/>
    <property type="match status" value="1"/>
</dbReference>
<dbReference type="Gene3D" id="3.90.420.10">
    <property type="entry name" value="Oxidoreductase, molybdopterin-binding domain"/>
    <property type="match status" value="1"/>
</dbReference>
<dbReference type="GO" id="GO:0008482">
    <property type="term" value="F:sulfite oxidase activity"/>
    <property type="evidence" value="ECO:0007669"/>
    <property type="project" value="UniProtKB-EC"/>
</dbReference>
<dbReference type="Gene3D" id="3.40.50.1000">
    <property type="entry name" value="HAD superfamily/HAD-like"/>
    <property type="match status" value="1"/>
</dbReference>
<dbReference type="InterPro" id="IPR041064">
    <property type="entry name" value="T6PP_helical"/>
</dbReference>
<dbReference type="GO" id="GO:0020037">
    <property type="term" value="F:heme binding"/>
    <property type="evidence" value="ECO:0007669"/>
    <property type="project" value="TreeGrafter"/>
</dbReference>
<evidence type="ECO:0000256" key="5">
    <source>
        <dbReference type="ARBA" id="ARBA00004971"/>
    </source>
</evidence>
<dbReference type="FunFam" id="3.90.420.10:FF:000002">
    <property type="entry name" value="sulfite oxidase, mitochondrial"/>
    <property type="match status" value="1"/>
</dbReference>
<evidence type="ECO:0000256" key="12">
    <source>
        <dbReference type="ARBA" id="ARBA00023004"/>
    </source>
</evidence>
<dbReference type="InterPro" id="IPR022407">
    <property type="entry name" value="OxRdtase_Mopterin_BS"/>
</dbReference>
<keyword evidence="13" id="KW-0496">Mitochondrion</keyword>
<protein>
    <recommendedName>
        <fullName evidence="7">sulfite oxidase</fullName>
        <ecNumber evidence="7">1.8.3.1</ecNumber>
    </recommendedName>
</protein>
<comment type="subcellular location">
    <subcellularLocation>
        <location evidence="3">Mitochondrion intermembrane space</location>
    </subcellularLocation>
</comment>
<dbReference type="Pfam" id="PF00174">
    <property type="entry name" value="Oxidored_molyb"/>
    <property type="match status" value="1"/>
</dbReference>
<comment type="cofactor">
    <cofactor evidence="1">
        <name>Mo-molybdopterin</name>
        <dbReference type="ChEBI" id="CHEBI:71302"/>
    </cofactor>
</comment>
<dbReference type="SUPFAM" id="SSF56524">
    <property type="entry name" value="Oxidoreductase molybdopterin-binding domain"/>
    <property type="match status" value="1"/>
</dbReference>
<dbReference type="PROSITE" id="PS50255">
    <property type="entry name" value="CYTOCHROME_B5_2"/>
    <property type="match status" value="1"/>
</dbReference>
<dbReference type="GO" id="GO:0006790">
    <property type="term" value="P:sulfur compound metabolic process"/>
    <property type="evidence" value="ECO:0007669"/>
    <property type="project" value="TreeGrafter"/>
</dbReference>
<dbReference type="SUPFAM" id="SSF56784">
    <property type="entry name" value="HAD-like"/>
    <property type="match status" value="1"/>
</dbReference>
<dbReference type="InterPro" id="IPR001199">
    <property type="entry name" value="Cyt_B5-like_heme/steroid-bd"/>
</dbReference>
<dbReference type="GO" id="GO:0005758">
    <property type="term" value="C:mitochondrial intermembrane space"/>
    <property type="evidence" value="ECO:0007669"/>
    <property type="project" value="UniProtKB-SubCell"/>
</dbReference>
<gene>
    <name evidence="15" type="ORF">CAUJ_LOCUS5074</name>
</gene>
<evidence type="ECO:0000256" key="7">
    <source>
        <dbReference type="ARBA" id="ARBA00012505"/>
    </source>
</evidence>
<dbReference type="PRINTS" id="PR00363">
    <property type="entry name" value="CYTOCHROMEB5"/>
</dbReference>
<comment type="pathway">
    <text evidence="5">Energy metabolism; sulfur metabolism.</text>
</comment>
<evidence type="ECO:0000256" key="4">
    <source>
        <dbReference type="ARBA" id="ARBA00004678"/>
    </source>
</evidence>
<evidence type="ECO:0000256" key="8">
    <source>
        <dbReference type="ARBA" id="ARBA00022505"/>
    </source>
</evidence>
<sequence length="978" mass="108889">MGPSEGTTSEVQFMSGNPQLARLCDIKKMSAAASEPEEAANFLAKNPMAELPMDAQTVEEFKETLHQMQNTRRILTAELLNGVGVAPNESQSIEVTLSQMSDTRTLGEMRTIATRGAKFSINIQDELRGLKDSLPQKLASIDLPSILAPFHAHGVEAFHEEVQSCERFLLEFIRSTEIHGVKPLFVTDWDGTMKDYCSQYATNVQPIYSAVVMGYFASAFTRVSAVLTAGPLRGPGILDLTALPINGPVFFSGSWGREWWLGGRRVVHDVGIPEEGMVAIGQLYEQMAELFEEGEFVQFALVGSGVQKKVDRLTLGVQTVFGHIPVDLSNRYIEAVKERIHRVDPNNQFLVLENCSPLEIEVCVHCSGSIWNKGDGVLSLFDSLGDSLATGRVLVAGDTHSDLPMLQRAAEMNPAGTMGLFVGANAKLQEYVRNTVNDESRVCFVSSPDVIHAAYARIIKPVRFYNNNARFERFDYRKFAVITGAAALSSLSVYKCFRIAKLDFANEKREPAKELPEFSLEEVAKHGKSAKRIWVTYQEGVYDVTDFIAQHPGGNKILLAAGGAVDPFWSIYAQHKTPEVREIIEQYRIGNLDKASLEKREPEQDAFSGDPIRHPALLVRNPKPFNAETPPSLLTDHFVTPNELFFVRNHLPVPSIDITEHKLSVEGLDGKKIELSVEDLKKKYKSVSFNSVIQCAGNRRNEMNDFKKVQGLMWEGTAISNARWTGVKLRDILIDAGIDVYDERIKHVQFEGADTDPEGTPYGASIPIEKARSNETIVAFEMNDQPIPPDHGSPLRLIAPGNVGARQVKWLKRVVVSEEESHSHWQRKDYRAFSPSVQLGEELDWDSVPSIQEYPIQCLVCVPAANTNIEKHDETIEVAGYAWSGGGRGVIRVEISLDGGKTWQSADLEQDKEQDIEHMWAWTIFRATVKIPEGADELQIIAKATDRSYNTQPETAAGIWNVRGLLHNAWHRVPIKVV</sequence>
<evidence type="ECO:0000256" key="6">
    <source>
        <dbReference type="ARBA" id="ARBA00011738"/>
    </source>
</evidence>
<dbReference type="InterPro" id="IPR008335">
    <property type="entry name" value="Mopterin_OxRdtase_euk"/>
</dbReference>
<dbReference type="InterPro" id="IPR014756">
    <property type="entry name" value="Ig_E-set"/>
</dbReference>
<evidence type="ECO:0000256" key="2">
    <source>
        <dbReference type="ARBA" id="ARBA00001970"/>
    </source>
</evidence>
<evidence type="ECO:0000256" key="3">
    <source>
        <dbReference type="ARBA" id="ARBA00004569"/>
    </source>
</evidence>
<dbReference type="EMBL" id="CAJGYM010000010">
    <property type="protein sequence ID" value="CAD6189155.1"/>
    <property type="molecule type" value="Genomic_DNA"/>
</dbReference>
<dbReference type="GO" id="GO:0030151">
    <property type="term" value="F:molybdenum ion binding"/>
    <property type="evidence" value="ECO:0007669"/>
    <property type="project" value="InterPro"/>
</dbReference>
<dbReference type="AlphaFoldDB" id="A0A8S1H0U5"/>
<dbReference type="CDD" id="cd01427">
    <property type="entry name" value="HAD_like"/>
    <property type="match status" value="1"/>
</dbReference>
<dbReference type="InterPro" id="IPR036412">
    <property type="entry name" value="HAD-like_sf"/>
</dbReference>
<evidence type="ECO:0000256" key="9">
    <source>
        <dbReference type="ARBA" id="ARBA00022617"/>
    </source>
</evidence>
<dbReference type="Pfam" id="PF18572">
    <property type="entry name" value="T6PP_N"/>
    <property type="match status" value="1"/>
</dbReference>
<keyword evidence="10" id="KW-0479">Metal-binding</keyword>
<dbReference type="FunFam" id="3.10.120.10:FF:000007">
    <property type="entry name" value="Sulfite oxidase, mitochondrial"/>
    <property type="match status" value="1"/>
</dbReference>
<comment type="caution">
    <text evidence="15">The sequence shown here is derived from an EMBL/GenBank/DDBJ whole genome shotgun (WGS) entry which is preliminary data.</text>
</comment>
<dbReference type="SUPFAM" id="SSF55856">
    <property type="entry name" value="Cytochrome b5-like heme/steroid binding domain"/>
    <property type="match status" value="1"/>
</dbReference>
<dbReference type="PROSITE" id="PS00559">
    <property type="entry name" value="MOLYBDOPTERIN_EUK"/>
    <property type="match status" value="1"/>
</dbReference>
<dbReference type="SMART" id="SM01117">
    <property type="entry name" value="Cyt-b5"/>
    <property type="match status" value="1"/>
</dbReference>
<comment type="pathway">
    <text evidence="4">Sulfur metabolism.</text>
</comment>
<dbReference type="Pfam" id="PF00173">
    <property type="entry name" value="Cyt-b5"/>
    <property type="match status" value="1"/>
</dbReference>
<keyword evidence="11" id="KW-0560">Oxidoreductase</keyword>
<comment type="subunit">
    <text evidence="6">Homodimer.</text>
</comment>
<dbReference type="Proteomes" id="UP000835052">
    <property type="component" value="Unassembled WGS sequence"/>
</dbReference>
<dbReference type="Gene3D" id="3.30.70.3080">
    <property type="match status" value="1"/>
</dbReference>
<dbReference type="SUPFAM" id="SSF81296">
    <property type="entry name" value="E set domains"/>
    <property type="match status" value="1"/>
</dbReference>
<name>A0A8S1H0U5_9PELO</name>
<keyword evidence="16" id="KW-1185">Reference proteome</keyword>
<dbReference type="Gene3D" id="1.20.58.1800">
    <property type="match status" value="1"/>
</dbReference>
<dbReference type="CDD" id="cd02111">
    <property type="entry name" value="eukary_SO_Moco"/>
    <property type="match status" value="1"/>
</dbReference>
<evidence type="ECO:0000313" key="15">
    <source>
        <dbReference type="EMBL" id="CAD6189155.1"/>
    </source>
</evidence>
<evidence type="ECO:0000256" key="10">
    <source>
        <dbReference type="ARBA" id="ARBA00022723"/>
    </source>
</evidence>
<dbReference type="OrthoDB" id="10051395at2759"/>
<feature type="domain" description="Cytochrome b5 heme-binding" evidence="14">
    <location>
        <begin position="515"/>
        <end position="593"/>
    </location>
</feature>
<dbReference type="InterPro" id="IPR000572">
    <property type="entry name" value="OxRdtase_Mopterin-bd_dom"/>
</dbReference>
<dbReference type="InterPro" id="IPR049063">
    <property type="entry name" value="T6PP_C"/>
</dbReference>
<comment type="cofactor">
    <cofactor evidence="2">
        <name>heme b</name>
        <dbReference type="ChEBI" id="CHEBI:60344"/>
    </cofactor>
</comment>
<dbReference type="InterPro" id="IPR023214">
    <property type="entry name" value="HAD_sf"/>
</dbReference>
<evidence type="ECO:0000256" key="1">
    <source>
        <dbReference type="ARBA" id="ARBA00001924"/>
    </source>
</evidence>
<reference evidence="15" key="1">
    <citation type="submission" date="2020-10" db="EMBL/GenBank/DDBJ databases">
        <authorList>
            <person name="Kikuchi T."/>
        </authorList>
    </citation>
    <scope>NUCLEOTIDE SEQUENCE</scope>
    <source>
        <strain evidence="15">NKZ352</strain>
    </source>
</reference>
<evidence type="ECO:0000256" key="13">
    <source>
        <dbReference type="ARBA" id="ARBA00023128"/>
    </source>
</evidence>
<accession>A0A8S1H0U5</accession>
<evidence type="ECO:0000259" key="14">
    <source>
        <dbReference type="PROSITE" id="PS50255"/>
    </source>
</evidence>
<dbReference type="PANTHER" id="PTHR19372">
    <property type="entry name" value="SULFITE REDUCTASE"/>
    <property type="match status" value="1"/>
</dbReference>
<evidence type="ECO:0000256" key="11">
    <source>
        <dbReference type="ARBA" id="ARBA00023002"/>
    </source>
</evidence>